<evidence type="ECO:0000313" key="7">
    <source>
        <dbReference type="EMBL" id="MDR5896807.1"/>
    </source>
</evidence>
<evidence type="ECO:0000256" key="1">
    <source>
        <dbReference type="ARBA" id="ARBA00004514"/>
    </source>
</evidence>
<proteinExistence type="predicted"/>
<dbReference type="InterPro" id="IPR008622">
    <property type="entry name" value="FliT"/>
</dbReference>
<dbReference type="RefSeq" id="WP_251590299.1">
    <property type="nucleotide sequence ID" value="NZ_JAMLJI010000001.1"/>
</dbReference>
<feature type="region of interest" description="Disordered" evidence="6">
    <location>
        <begin position="88"/>
        <end position="111"/>
    </location>
</feature>
<keyword evidence="4" id="KW-0143">Chaperone</keyword>
<dbReference type="EMBL" id="JARWAO010000006">
    <property type="protein sequence ID" value="MDR5896807.1"/>
    <property type="molecule type" value="Genomic_DNA"/>
</dbReference>
<evidence type="ECO:0000256" key="6">
    <source>
        <dbReference type="SAM" id="MobiDB-lite"/>
    </source>
</evidence>
<gene>
    <name evidence="7" type="ORF">QC825_12045</name>
</gene>
<organism evidence="7 8">
    <name type="scientific">Larsenimonas suaedae</name>
    <dbReference type="NCBI Taxonomy" id="1851019"/>
    <lineage>
        <taxon>Bacteria</taxon>
        <taxon>Pseudomonadati</taxon>
        <taxon>Pseudomonadota</taxon>
        <taxon>Gammaproteobacteria</taxon>
        <taxon>Oceanospirillales</taxon>
        <taxon>Halomonadaceae</taxon>
        <taxon>Larsenimonas</taxon>
    </lineage>
</organism>
<evidence type="ECO:0000256" key="3">
    <source>
        <dbReference type="ARBA" id="ARBA00022795"/>
    </source>
</evidence>
<evidence type="ECO:0000256" key="2">
    <source>
        <dbReference type="ARBA" id="ARBA00022490"/>
    </source>
</evidence>
<dbReference type="Gene3D" id="1.20.58.380">
    <property type="entry name" value="Flagellar protein flit"/>
    <property type="match status" value="1"/>
</dbReference>
<comment type="caution">
    <text evidence="7">The sequence shown here is derived from an EMBL/GenBank/DDBJ whole genome shotgun (WGS) entry which is preliminary data.</text>
</comment>
<keyword evidence="7" id="KW-0966">Cell projection</keyword>
<feature type="compositionally biased region" description="Basic and acidic residues" evidence="6">
    <location>
        <begin position="88"/>
        <end position="103"/>
    </location>
</feature>
<dbReference type="Proteomes" id="UP001269375">
    <property type="component" value="Unassembled WGS sequence"/>
</dbReference>
<name>A0ABU1GZ41_9GAMM</name>
<reference evidence="7 8" key="1">
    <citation type="submission" date="2023-04" db="EMBL/GenBank/DDBJ databases">
        <title>A long-awaited taxogenomic arrangement of the family Halomonadaceae.</title>
        <authorList>
            <person name="De La Haba R."/>
            <person name="Chuvochina M."/>
            <person name="Wittouck S."/>
            <person name="Arahal D.R."/>
            <person name="Sanchez-Porro C."/>
            <person name="Hugenholtz P."/>
            <person name="Ventosa A."/>
        </authorList>
    </citation>
    <scope>NUCLEOTIDE SEQUENCE [LARGE SCALE GENOMIC DNA]</scope>
    <source>
        <strain evidence="7 8">DSM 22428</strain>
    </source>
</reference>
<evidence type="ECO:0000313" key="8">
    <source>
        <dbReference type="Proteomes" id="UP001269375"/>
    </source>
</evidence>
<keyword evidence="7" id="KW-0969">Cilium</keyword>
<evidence type="ECO:0000256" key="5">
    <source>
        <dbReference type="ARBA" id="ARBA00093797"/>
    </source>
</evidence>
<sequence>MNANVTPRACYQALHKTTEALLSAAREGRFEELTERQQAYQRAFNRVAAIDTALGEADKQFEGKDELIRDVLAMNSELTRLIKEARTSLDKDTAGQQRTDKARLAYLSQSS</sequence>
<dbReference type="Pfam" id="PF05400">
    <property type="entry name" value="FliT"/>
    <property type="match status" value="1"/>
</dbReference>
<keyword evidence="2" id="KW-0963">Cytoplasm</keyword>
<keyword evidence="8" id="KW-1185">Reference proteome</keyword>
<comment type="subcellular location">
    <subcellularLocation>
        <location evidence="1">Cytoplasm</location>
        <location evidence="1">Cytosol</location>
    </subcellularLocation>
</comment>
<evidence type="ECO:0000256" key="4">
    <source>
        <dbReference type="ARBA" id="ARBA00023186"/>
    </source>
</evidence>
<accession>A0ABU1GZ41</accession>
<protein>
    <recommendedName>
        <fullName evidence="5">Flagellar protein FliT</fullName>
    </recommendedName>
</protein>
<keyword evidence="7" id="KW-0282">Flagellum</keyword>
<keyword evidence="3" id="KW-1005">Bacterial flagellum biogenesis</keyword>